<gene>
    <name evidence="2" type="ORF">PG2072B_1018</name>
</gene>
<dbReference type="Pfam" id="PF02498">
    <property type="entry name" value="Bro-N"/>
    <property type="match status" value="1"/>
</dbReference>
<dbReference type="AlphaFoldDB" id="A0A4Q5BC92"/>
<protein>
    <submittedName>
        <fullName evidence="2">Phage antirepressor protein</fullName>
    </submittedName>
</protein>
<dbReference type="EMBL" id="SBKU01000007">
    <property type="protein sequence ID" value="RYQ68415.1"/>
    <property type="molecule type" value="Genomic_DNA"/>
</dbReference>
<dbReference type="PROSITE" id="PS51750">
    <property type="entry name" value="BRO_N"/>
    <property type="match status" value="1"/>
</dbReference>
<evidence type="ECO:0000259" key="1">
    <source>
        <dbReference type="PROSITE" id="PS51750"/>
    </source>
</evidence>
<organism evidence="2 3">
    <name type="scientific">Bifidobacterium pseudolongum subsp. globosum</name>
    <dbReference type="NCBI Taxonomy" id="1690"/>
    <lineage>
        <taxon>Bacteria</taxon>
        <taxon>Bacillati</taxon>
        <taxon>Actinomycetota</taxon>
        <taxon>Actinomycetes</taxon>
        <taxon>Bifidobacteriales</taxon>
        <taxon>Bifidobacteriaceae</taxon>
        <taxon>Bifidobacterium</taxon>
    </lineage>
</organism>
<reference evidence="2 3" key="1">
    <citation type="submission" date="2019-01" db="EMBL/GenBank/DDBJ databases">
        <title>Unveiling genomic diversity among members of the Bifidobacterium pseudolongum species, a widely distributed gut commensal of the animal kingdom.</title>
        <authorList>
            <person name="Lugli G.A."/>
            <person name="Duranti S."/>
            <person name="Albert K."/>
            <person name="Mancabelli L."/>
            <person name="Napoli S."/>
            <person name="Viappiani A."/>
            <person name="Anzalone R."/>
            <person name="Longhi G."/>
            <person name="Milani C."/>
            <person name="Turroni F."/>
            <person name="Alessandri G."/>
            <person name="Sela D.A."/>
            <person name="Van Sinderen D."/>
            <person name="Ventura M."/>
        </authorList>
    </citation>
    <scope>NUCLEOTIDE SEQUENCE [LARGE SCALE GENOMIC DNA]</scope>
    <source>
        <strain evidence="2 3">2072B</strain>
    </source>
</reference>
<dbReference type="Proteomes" id="UP000293268">
    <property type="component" value="Unassembled WGS sequence"/>
</dbReference>
<comment type="caution">
    <text evidence="2">The sequence shown here is derived from an EMBL/GenBank/DDBJ whole genome shotgun (WGS) entry which is preliminary data.</text>
</comment>
<feature type="domain" description="Bro-N" evidence="1">
    <location>
        <begin position="2"/>
        <end position="107"/>
    </location>
</feature>
<name>A0A4Q5BC92_9BIFI</name>
<dbReference type="PANTHER" id="PTHR36180">
    <property type="entry name" value="DNA-BINDING PROTEIN-RELATED-RELATED"/>
    <property type="match status" value="1"/>
</dbReference>
<evidence type="ECO:0000313" key="3">
    <source>
        <dbReference type="Proteomes" id="UP000293268"/>
    </source>
</evidence>
<dbReference type="InterPro" id="IPR003497">
    <property type="entry name" value="BRO_N_domain"/>
</dbReference>
<proteinExistence type="predicted"/>
<dbReference type="SMART" id="SM01040">
    <property type="entry name" value="Bro-N"/>
    <property type="match status" value="1"/>
</dbReference>
<evidence type="ECO:0000313" key="2">
    <source>
        <dbReference type="EMBL" id="RYQ68415.1"/>
    </source>
</evidence>
<dbReference type="RefSeq" id="WP_129913177.1">
    <property type="nucleotide sequence ID" value="NZ_SBKU01000007.1"/>
</dbReference>
<accession>A0A4Q5BC92</accession>
<dbReference type="PANTHER" id="PTHR36180:SF2">
    <property type="entry name" value="BRO FAMILY PROTEIN"/>
    <property type="match status" value="1"/>
</dbReference>
<sequence>MNTEITTYDFRGNDVRVLTDKRAEPWFVAKDICDVLGTDTKDLRAILDGDEIANLDTIEVHHTAGRAPLIVSESGFYKLVMRSRKPVAKEFQRCVTRDVLPSIRKHGAYMTPDTIRQALADPDTLIMLATRLKEETEEKVAAREGCAHLTRYRSAAHHRQQMG</sequence>